<accession>A0ABT9YRX0</accession>
<dbReference type="EMBL" id="JAUSTM010000011">
    <property type="protein sequence ID" value="MDQ0222743.1"/>
    <property type="molecule type" value="Genomic_DNA"/>
</dbReference>
<proteinExistence type="predicted"/>
<sequence length="214" mass="23776">MTTKLYLMRHGQTRFNAQGRIQGASDSPLTDLGIEQALAAKAYFDQQNISFDAIYTSTQERACDTAELVTGRTDYTRLKGLKEIDFGAFEGQQEFLNPPLQKDIGYGDYFVTYGGEGSLAARQRMGDTIRQIVGDNDGKTVLVVSHGGAIAQFYRGVLADPPQVRMRNCAILDFEVTGSQFELFSIYDPVAGEFLYDQEHGVPKDLELRFGETT</sequence>
<dbReference type="PANTHER" id="PTHR48100:SF5">
    <property type="entry name" value="HISTIDINE PHOSPHATASE FAMILY PROTEIN"/>
    <property type="match status" value="1"/>
</dbReference>
<dbReference type="PROSITE" id="PS00175">
    <property type="entry name" value="PG_MUTASE"/>
    <property type="match status" value="1"/>
</dbReference>
<dbReference type="InterPro" id="IPR029033">
    <property type="entry name" value="His_PPase_superfam"/>
</dbReference>
<dbReference type="InterPro" id="IPR001345">
    <property type="entry name" value="PG/BPGM_mutase_AS"/>
</dbReference>
<organism evidence="1 2">
    <name type="scientific">Streptococcus moroccensis</name>
    <dbReference type="NCBI Taxonomy" id="1451356"/>
    <lineage>
        <taxon>Bacteria</taxon>
        <taxon>Bacillati</taxon>
        <taxon>Bacillota</taxon>
        <taxon>Bacilli</taxon>
        <taxon>Lactobacillales</taxon>
        <taxon>Streptococcaceae</taxon>
        <taxon>Streptococcus</taxon>
    </lineage>
</organism>
<dbReference type="CDD" id="cd07067">
    <property type="entry name" value="HP_PGM_like"/>
    <property type="match status" value="1"/>
</dbReference>
<dbReference type="InterPro" id="IPR013078">
    <property type="entry name" value="His_Pase_superF_clade-1"/>
</dbReference>
<reference evidence="1 2" key="1">
    <citation type="submission" date="2023-07" db="EMBL/GenBank/DDBJ databases">
        <title>Genomic Encyclopedia of Type Strains, Phase IV (KMG-IV): sequencing the most valuable type-strain genomes for metagenomic binning, comparative biology and taxonomic classification.</title>
        <authorList>
            <person name="Goeker M."/>
        </authorList>
    </citation>
    <scope>NUCLEOTIDE SEQUENCE [LARGE SCALE GENOMIC DNA]</scope>
    <source>
        <strain evidence="1 2">DSM 105143</strain>
    </source>
</reference>
<keyword evidence="2" id="KW-1185">Reference proteome</keyword>
<dbReference type="EC" id="5.4.2.12" evidence="1"/>
<dbReference type="GO" id="GO:0004619">
    <property type="term" value="F:phosphoglycerate mutase activity"/>
    <property type="evidence" value="ECO:0007669"/>
    <property type="project" value="UniProtKB-EC"/>
</dbReference>
<dbReference type="PANTHER" id="PTHR48100">
    <property type="entry name" value="BROAD-SPECIFICITY PHOSPHATASE YOR283W-RELATED"/>
    <property type="match status" value="1"/>
</dbReference>
<name>A0ABT9YRX0_9STRE</name>
<dbReference type="InterPro" id="IPR050275">
    <property type="entry name" value="PGM_Phosphatase"/>
</dbReference>
<dbReference type="SMART" id="SM00855">
    <property type="entry name" value="PGAM"/>
    <property type="match status" value="1"/>
</dbReference>
<dbReference type="Proteomes" id="UP001223079">
    <property type="component" value="Unassembled WGS sequence"/>
</dbReference>
<dbReference type="SUPFAM" id="SSF53254">
    <property type="entry name" value="Phosphoglycerate mutase-like"/>
    <property type="match status" value="1"/>
</dbReference>
<evidence type="ECO:0000313" key="1">
    <source>
        <dbReference type="EMBL" id="MDQ0222743.1"/>
    </source>
</evidence>
<dbReference type="Pfam" id="PF00300">
    <property type="entry name" value="His_Phos_1"/>
    <property type="match status" value="1"/>
</dbReference>
<gene>
    <name evidence="1" type="ORF">J2S23_001301</name>
</gene>
<comment type="caution">
    <text evidence="1">The sequence shown here is derived from an EMBL/GenBank/DDBJ whole genome shotgun (WGS) entry which is preliminary data.</text>
</comment>
<protein>
    <submittedName>
        <fullName evidence="1">Phosphoglycerate mutase</fullName>
        <ecNumber evidence="1">5.4.2.12</ecNumber>
    </submittedName>
</protein>
<dbReference type="RefSeq" id="WP_307121931.1">
    <property type="nucleotide sequence ID" value="NZ_JAUSTM010000011.1"/>
</dbReference>
<dbReference type="Gene3D" id="3.40.50.1240">
    <property type="entry name" value="Phosphoglycerate mutase-like"/>
    <property type="match status" value="1"/>
</dbReference>
<evidence type="ECO:0000313" key="2">
    <source>
        <dbReference type="Proteomes" id="UP001223079"/>
    </source>
</evidence>
<keyword evidence="1" id="KW-0413">Isomerase</keyword>